<name>A0A1I5V901_9RHOB</name>
<proteinExistence type="inferred from homology"/>
<dbReference type="PANTHER" id="PTHR10584:SF166">
    <property type="entry name" value="RIBOKINASE"/>
    <property type="match status" value="1"/>
</dbReference>
<dbReference type="Proteomes" id="UP000199356">
    <property type="component" value="Unassembled WGS sequence"/>
</dbReference>
<dbReference type="STRING" id="441119.SAMN04488047_12821"/>
<dbReference type="EMBL" id="FOXA01000028">
    <property type="protein sequence ID" value="SFQ03837.1"/>
    <property type="molecule type" value="Genomic_DNA"/>
</dbReference>
<dbReference type="PRINTS" id="PR00990">
    <property type="entry name" value="RIBOKINASE"/>
</dbReference>
<dbReference type="InterPro" id="IPR011611">
    <property type="entry name" value="PfkB_dom"/>
</dbReference>
<dbReference type="SUPFAM" id="SSF53613">
    <property type="entry name" value="Ribokinase-like"/>
    <property type="match status" value="1"/>
</dbReference>
<dbReference type="Gene3D" id="3.40.1190.20">
    <property type="match status" value="1"/>
</dbReference>
<dbReference type="InterPro" id="IPR002173">
    <property type="entry name" value="Carboh/pur_kinase_PfkB_CS"/>
</dbReference>
<dbReference type="Pfam" id="PF00294">
    <property type="entry name" value="PfkB"/>
    <property type="match status" value="1"/>
</dbReference>
<dbReference type="RefSeq" id="WP_093425095.1">
    <property type="nucleotide sequence ID" value="NZ_FOXA01000028.1"/>
</dbReference>
<evidence type="ECO:0000256" key="3">
    <source>
        <dbReference type="ARBA" id="ARBA00022777"/>
    </source>
</evidence>
<dbReference type="InterPro" id="IPR002139">
    <property type="entry name" value="Ribo/fructo_kinase"/>
</dbReference>
<keyword evidence="2 4" id="KW-0808">Transferase</keyword>
<comment type="similarity">
    <text evidence="1 4">Belongs to the carbohydrate kinase PfkB family.</text>
</comment>
<organism evidence="6 7">
    <name type="scientific">Tranquillimonas alkanivorans</name>
    <dbReference type="NCBI Taxonomy" id="441119"/>
    <lineage>
        <taxon>Bacteria</taxon>
        <taxon>Pseudomonadati</taxon>
        <taxon>Pseudomonadota</taxon>
        <taxon>Alphaproteobacteria</taxon>
        <taxon>Rhodobacterales</taxon>
        <taxon>Roseobacteraceae</taxon>
        <taxon>Tranquillimonas</taxon>
    </lineage>
</organism>
<evidence type="ECO:0000256" key="1">
    <source>
        <dbReference type="ARBA" id="ARBA00010688"/>
    </source>
</evidence>
<dbReference type="GO" id="GO:0016301">
    <property type="term" value="F:kinase activity"/>
    <property type="evidence" value="ECO:0007669"/>
    <property type="project" value="UniProtKB-KW"/>
</dbReference>
<sequence>MTGGRPLLLCIGDIDIDIVVKVPRPPGRDQKVDGKRVAQSAGGMAANVAVGASRLGTSTRMLGAVGDDAMGREALDALTHEGLDLSHVATRHGAATFFCIIMVDDEGEKSLVKAVSPAYLPRPADLTPAAFAGVDHVHLTFTEHELAAEAIARAKSVGASVSLDLEAADVPADGHRVAELVAGVDLLFVSEQSRSDIERRIGPLVVNKGKTVVMTRGRLGARLEDGDRVLDVAGHAVPVTDTSGAGDAFAAGFLHARLSGADDTAALHFANAAAAISTRNYGAQAGLPVLQEVEDFLKYRTPERSDA</sequence>
<keyword evidence="3 4" id="KW-0418">Kinase</keyword>
<dbReference type="PANTHER" id="PTHR10584">
    <property type="entry name" value="SUGAR KINASE"/>
    <property type="match status" value="1"/>
</dbReference>
<dbReference type="InterPro" id="IPR029056">
    <property type="entry name" value="Ribokinase-like"/>
</dbReference>
<evidence type="ECO:0000256" key="4">
    <source>
        <dbReference type="RuleBase" id="RU003704"/>
    </source>
</evidence>
<evidence type="ECO:0000256" key="2">
    <source>
        <dbReference type="ARBA" id="ARBA00022679"/>
    </source>
</evidence>
<protein>
    <submittedName>
        <fullName evidence="6">Ribokinase</fullName>
    </submittedName>
</protein>
<feature type="domain" description="Carbohydrate kinase PfkB" evidence="5">
    <location>
        <begin position="7"/>
        <end position="288"/>
    </location>
</feature>
<dbReference type="GO" id="GO:0006796">
    <property type="term" value="P:phosphate-containing compound metabolic process"/>
    <property type="evidence" value="ECO:0007669"/>
    <property type="project" value="UniProtKB-ARBA"/>
</dbReference>
<evidence type="ECO:0000313" key="7">
    <source>
        <dbReference type="Proteomes" id="UP000199356"/>
    </source>
</evidence>
<keyword evidence="7" id="KW-1185">Reference proteome</keyword>
<reference evidence="6 7" key="1">
    <citation type="submission" date="2016-10" db="EMBL/GenBank/DDBJ databases">
        <authorList>
            <person name="de Groot N.N."/>
        </authorList>
    </citation>
    <scope>NUCLEOTIDE SEQUENCE [LARGE SCALE GENOMIC DNA]</scope>
    <source>
        <strain evidence="6 7">DSM 19547</strain>
    </source>
</reference>
<dbReference type="PROSITE" id="PS00584">
    <property type="entry name" value="PFKB_KINASES_2"/>
    <property type="match status" value="1"/>
</dbReference>
<accession>A0A1I5V901</accession>
<evidence type="ECO:0000259" key="5">
    <source>
        <dbReference type="Pfam" id="PF00294"/>
    </source>
</evidence>
<gene>
    <name evidence="6" type="ORF">SAMN04488047_12821</name>
</gene>
<evidence type="ECO:0000313" key="6">
    <source>
        <dbReference type="EMBL" id="SFQ03837.1"/>
    </source>
</evidence>
<dbReference type="AlphaFoldDB" id="A0A1I5V901"/>
<dbReference type="OrthoDB" id="9813569at2"/>